<keyword evidence="2" id="KW-0472">Membrane</keyword>
<evidence type="ECO:0000313" key="4">
    <source>
        <dbReference type="WBParaSite" id="Pan_g21364.t1"/>
    </source>
</evidence>
<proteinExistence type="predicted"/>
<feature type="transmembrane region" description="Helical" evidence="2">
    <location>
        <begin position="33"/>
        <end position="57"/>
    </location>
</feature>
<protein>
    <submittedName>
        <fullName evidence="4">Uncharacterized protein</fullName>
    </submittedName>
</protein>
<keyword evidence="3" id="KW-1185">Reference proteome</keyword>
<feature type="transmembrane region" description="Helical" evidence="2">
    <location>
        <begin position="69"/>
        <end position="92"/>
    </location>
</feature>
<reference evidence="4" key="2">
    <citation type="submission" date="2020-10" db="UniProtKB">
        <authorList>
            <consortium name="WormBaseParasite"/>
        </authorList>
    </citation>
    <scope>IDENTIFICATION</scope>
</reference>
<keyword evidence="2" id="KW-0812">Transmembrane</keyword>
<dbReference type="AlphaFoldDB" id="A0A7E4VIW6"/>
<sequence>MPSLLARVHERAVAAGVGRRLNGCWKFLRHISCYTFVCFVVFVTGSVFFVFGIATVAPRNTDTNPELGWIFFGLGLAFIITAVGGFFGRYLCNRSNRTPRTGPRPVRTRPGGRRVQVHPARCSQPPQVWSTPPAGTSQPPGLTILNENSRSPPSNPSTPTSPPTAVVERRPSNAPPTYDEAIGRNRESVVATEPPPYNPSDASL</sequence>
<feature type="compositionally biased region" description="Pro residues" evidence="1">
    <location>
        <begin position="153"/>
        <end position="162"/>
    </location>
</feature>
<organism evidence="3 4">
    <name type="scientific">Panagrellus redivivus</name>
    <name type="common">Microworm</name>
    <dbReference type="NCBI Taxonomy" id="6233"/>
    <lineage>
        <taxon>Eukaryota</taxon>
        <taxon>Metazoa</taxon>
        <taxon>Ecdysozoa</taxon>
        <taxon>Nematoda</taxon>
        <taxon>Chromadorea</taxon>
        <taxon>Rhabditida</taxon>
        <taxon>Tylenchina</taxon>
        <taxon>Panagrolaimomorpha</taxon>
        <taxon>Panagrolaimoidea</taxon>
        <taxon>Panagrolaimidae</taxon>
        <taxon>Panagrellus</taxon>
    </lineage>
</organism>
<feature type="compositionally biased region" description="Polar residues" evidence="1">
    <location>
        <begin position="124"/>
        <end position="140"/>
    </location>
</feature>
<evidence type="ECO:0000256" key="2">
    <source>
        <dbReference type="SAM" id="Phobius"/>
    </source>
</evidence>
<evidence type="ECO:0000313" key="3">
    <source>
        <dbReference type="Proteomes" id="UP000492821"/>
    </source>
</evidence>
<feature type="compositionally biased region" description="Basic residues" evidence="1">
    <location>
        <begin position="106"/>
        <end position="116"/>
    </location>
</feature>
<dbReference type="WBParaSite" id="Pan_g21364.t1">
    <property type="protein sequence ID" value="Pan_g21364.t1"/>
    <property type="gene ID" value="Pan_g21364"/>
</dbReference>
<accession>A0A7E4VIW6</accession>
<name>A0A7E4VIW6_PANRE</name>
<keyword evidence="2" id="KW-1133">Transmembrane helix</keyword>
<dbReference type="Proteomes" id="UP000492821">
    <property type="component" value="Unassembled WGS sequence"/>
</dbReference>
<reference evidence="3" key="1">
    <citation type="journal article" date="2013" name="Genetics">
        <title>The draft genome and transcriptome of Panagrellus redivivus are shaped by the harsh demands of a free-living lifestyle.</title>
        <authorList>
            <person name="Srinivasan J."/>
            <person name="Dillman A.R."/>
            <person name="Macchietto M.G."/>
            <person name="Heikkinen L."/>
            <person name="Lakso M."/>
            <person name="Fracchia K.M."/>
            <person name="Antoshechkin I."/>
            <person name="Mortazavi A."/>
            <person name="Wong G."/>
            <person name="Sternberg P.W."/>
        </authorList>
    </citation>
    <scope>NUCLEOTIDE SEQUENCE [LARGE SCALE GENOMIC DNA]</scope>
    <source>
        <strain evidence="3">MT8872</strain>
    </source>
</reference>
<evidence type="ECO:0000256" key="1">
    <source>
        <dbReference type="SAM" id="MobiDB-lite"/>
    </source>
</evidence>
<feature type="region of interest" description="Disordered" evidence="1">
    <location>
        <begin position="97"/>
        <end position="204"/>
    </location>
</feature>